<feature type="compositionally biased region" description="Low complexity" evidence="1">
    <location>
        <begin position="342"/>
        <end position="351"/>
    </location>
</feature>
<dbReference type="EMBL" id="JABVXQ010000007">
    <property type="protein sequence ID" value="KAF6099988.1"/>
    <property type="molecule type" value="Genomic_DNA"/>
</dbReference>
<name>A0A833ZW90_9CHIR</name>
<accession>A0A833ZW90</accession>
<sequence length="357" mass="39638">MSENGVGIRTPGEQYAGDLPPRLTSSTEAPPLIVSLGTSMPSVTQVPLRGPIHSVVLFRATPNSTRPLSDQQEQAHWNVRQAPLPPRPPKPGTWARKVRQVRNWQAPDTTSLSPVAPSNIKDEYPDPSGQVAEDTHIYMTAHLPAINDSETEEPAKAATGAAEKTGRATEPRKGAETPRQVVSKDYVPVQDESRVSLANPTIETENLQNNISEILLEREQLTPKYAQPSQLLEKDTMVFELKELFEAEGPKSQAAVMVENLRRQAARRALAWVTTQHRQFSKVYIEQSPESQRLCVDSWAVRSSLPNILVNLKLKQKKEEGNPEFLVQGKPVLQPRPPKTPKPTCRSTKSTFIPPKI</sequence>
<organism evidence="2 4">
    <name type="scientific">Phyllostomus discolor</name>
    <name type="common">pale spear-nosed bat</name>
    <dbReference type="NCBI Taxonomy" id="89673"/>
    <lineage>
        <taxon>Eukaryota</taxon>
        <taxon>Metazoa</taxon>
        <taxon>Chordata</taxon>
        <taxon>Craniata</taxon>
        <taxon>Vertebrata</taxon>
        <taxon>Euteleostomi</taxon>
        <taxon>Mammalia</taxon>
        <taxon>Eutheria</taxon>
        <taxon>Laurasiatheria</taxon>
        <taxon>Chiroptera</taxon>
        <taxon>Yangochiroptera</taxon>
        <taxon>Phyllostomidae</taxon>
        <taxon>Phyllostominae</taxon>
        <taxon>Phyllostomus</taxon>
    </lineage>
</organism>
<protein>
    <submittedName>
        <fullName evidence="2">Uncharacterized protein</fullName>
    </submittedName>
</protein>
<evidence type="ECO:0000313" key="3">
    <source>
        <dbReference type="EMBL" id="KAF6099989.1"/>
    </source>
</evidence>
<dbReference type="AlphaFoldDB" id="A0A833ZW90"/>
<evidence type="ECO:0000313" key="4">
    <source>
        <dbReference type="Proteomes" id="UP000664940"/>
    </source>
</evidence>
<feature type="region of interest" description="Disordered" evidence="1">
    <location>
        <begin position="108"/>
        <end position="130"/>
    </location>
</feature>
<evidence type="ECO:0000256" key="1">
    <source>
        <dbReference type="SAM" id="MobiDB-lite"/>
    </source>
</evidence>
<feature type="compositionally biased region" description="Basic and acidic residues" evidence="1">
    <location>
        <begin position="164"/>
        <end position="176"/>
    </location>
</feature>
<reference evidence="2 4" key="1">
    <citation type="journal article" date="2020" name="Nature">
        <title>Six reference-quality genomes reveal evolution of bat adaptations.</title>
        <authorList>
            <person name="Jebb D."/>
            <person name="Huang Z."/>
            <person name="Pippel M."/>
            <person name="Hughes G.M."/>
            <person name="Lavrichenko K."/>
            <person name="Devanna P."/>
            <person name="Winkler S."/>
            <person name="Jermiin L.S."/>
            <person name="Skirmuntt E.C."/>
            <person name="Katzourakis A."/>
            <person name="Burkitt-Gray L."/>
            <person name="Ray D.A."/>
            <person name="Sullivan K.A.M."/>
            <person name="Roscito J.G."/>
            <person name="Kirilenko B.M."/>
            <person name="Davalos L.M."/>
            <person name="Corthals A.P."/>
            <person name="Power M.L."/>
            <person name="Jones G."/>
            <person name="Ransome R.D."/>
            <person name="Dechmann D.K.N."/>
            <person name="Locatelli A.G."/>
            <person name="Puechmaille S.J."/>
            <person name="Fedrigo O."/>
            <person name="Jarvis E.D."/>
            <person name="Hiller M."/>
            <person name="Vernes S.C."/>
            <person name="Myers E.W."/>
            <person name="Teeling E.C."/>
        </authorList>
    </citation>
    <scope>NUCLEOTIDE SEQUENCE [LARGE SCALE GENOMIC DNA]</scope>
    <source>
        <strain evidence="2">Bat1K_MPI-CBG_1</strain>
    </source>
</reference>
<dbReference type="EMBL" id="JABVXQ010000007">
    <property type="protein sequence ID" value="KAF6099989.1"/>
    <property type="molecule type" value="Genomic_DNA"/>
</dbReference>
<evidence type="ECO:0000313" key="2">
    <source>
        <dbReference type="EMBL" id="KAF6099988.1"/>
    </source>
</evidence>
<dbReference type="Proteomes" id="UP000664940">
    <property type="component" value="Unassembled WGS sequence"/>
</dbReference>
<feature type="region of interest" description="Disordered" evidence="1">
    <location>
        <begin position="1"/>
        <end position="28"/>
    </location>
</feature>
<proteinExistence type="predicted"/>
<feature type="region of interest" description="Disordered" evidence="1">
    <location>
        <begin position="149"/>
        <end position="180"/>
    </location>
</feature>
<gene>
    <name evidence="2" type="ORF">HJG60_011704</name>
    <name evidence="3" type="ORF">HJG60_011705</name>
</gene>
<feature type="region of interest" description="Disordered" evidence="1">
    <location>
        <begin position="321"/>
        <end position="357"/>
    </location>
</feature>
<comment type="caution">
    <text evidence="2">The sequence shown here is derived from an EMBL/GenBank/DDBJ whole genome shotgun (WGS) entry which is preliminary data.</text>
</comment>